<dbReference type="PROSITE" id="PS50926">
    <property type="entry name" value="TRAM"/>
    <property type="match status" value="1"/>
</dbReference>
<dbReference type="Gene3D" id="2.40.50.140">
    <property type="entry name" value="Nucleic acid-binding proteins"/>
    <property type="match status" value="1"/>
</dbReference>
<dbReference type="SFLD" id="SFLDF00274">
    <property type="entry name" value="ribosomal_protein_S12_methylth"/>
    <property type="match status" value="1"/>
</dbReference>
<evidence type="ECO:0000313" key="12">
    <source>
        <dbReference type="EMBL" id="OIP37998.1"/>
    </source>
</evidence>
<dbReference type="InterPro" id="IPR013848">
    <property type="entry name" value="Methylthiotransferase_N"/>
</dbReference>
<evidence type="ECO:0000259" key="11">
    <source>
        <dbReference type="PROSITE" id="PS51918"/>
    </source>
</evidence>
<keyword evidence="1 8" id="KW-0004">4Fe-4S</keyword>
<evidence type="ECO:0000256" key="4">
    <source>
        <dbReference type="ARBA" id="ARBA00022691"/>
    </source>
</evidence>
<evidence type="ECO:0000259" key="10">
    <source>
        <dbReference type="PROSITE" id="PS51449"/>
    </source>
</evidence>
<feature type="domain" description="Radical SAM core" evidence="11">
    <location>
        <begin position="130"/>
        <end position="361"/>
    </location>
</feature>
<dbReference type="SFLD" id="SFLDG01082">
    <property type="entry name" value="B12-binding_domain_containing"/>
    <property type="match status" value="1"/>
</dbReference>
<dbReference type="GO" id="GO:0005829">
    <property type="term" value="C:cytosol"/>
    <property type="evidence" value="ECO:0007669"/>
    <property type="project" value="TreeGrafter"/>
</dbReference>
<dbReference type="GO" id="GO:0103039">
    <property type="term" value="F:protein methylthiotransferase activity"/>
    <property type="evidence" value="ECO:0007669"/>
    <property type="project" value="UniProtKB-EC"/>
</dbReference>
<dbReference type="PANTHER" id="PTHR43837">
    <property type="entry name" value="RIBOSOMAL PROTEIN S12 METHYLTHIOTRANSFERASE RIMO"/>
    <property type="match status" value="1"/>
</dbReference>
<dbReference type="Gene3D" id="3.80.30.20">
    <property type="entry name" value="tm_1862 like domain"/>
    <property type="match status" value="1"/>
</dbReference>
<dbReference type="GO" id="GO:0005840">
    <property type="term" value="C:ribosome"/>
    <property type="evidence" value="ECO:0007669"/>
    <property type="project" value="UniProtKB-KW"/>
</dbReference>
<comment type="caution">
    <text evidence="12">The sequence shown here is derived from an EMBL/GenBank/DDBJ whole genome shotgun (WGS) entry which is preliminary data.</text>
</comment>
<dbReference type="Gene3D" id="3.40.50.12160">
    <property type="entry name" value="Methylthiotransferase, N-terminal domain"/>
    <property type="match status" value="1"/>
</dbReference>
<protein>
    <recommendedName>
        <fullName evidence="8">Ribosomal protein uS12 methylthiotransferase RimO</fullName>
        <shortName evidence="8">uS12 MTTase</shortName>
        <shortName evidence="8">uS12 methylthiotransferase</shortName>
        <ecNumber evidence="8">2.8.4.4</ecNumber>
    </recommendedName>
    <alternativeName>
        <fullName evidence="8">Ribosomal protein uS12 (aspartate-C(3))-methylthiotransferase</fullName>
    </alternativeName>
    <alternativeName>
        <fullName evidence="8">Ribosome maturation factor RimO</fullName>
    </alternativeName>
</protein>
<dbReference type="Pfam" id="PF04055">
    <property type="entry name" value="Radical_SAM"/>
    <property type="match status" value="1"/>
</dbReference>
<keyword evidence="6 8" id="KW-0408">Iron</keyword>
<keyword evidence="5 8" id="KW-0479">Metal-binding</keyword>
<dbReference type="InterPro" id="IPR012340">
    <property type="entry name" value="NA-bd_OB-fold"/>
</dbReference>
<dbReference type="InterPro" id="IPR038135">
    <property type="entry name" value="Methylthiotransferase_N_sf"/>
</dbReference>
<keyword evidence="2 8" id="KW-0963">Cytoplasm</keyword>
<feature type="binding site" evidence="8">
    <location>
        <position position="11"/>
    </location>
    <ligand>
        <name>[4Fe-4S] cluster</name>
        <dbReference type="ChEBI" id="CHEBI:49883"/>
        <label>1</label>
    </ligand>
</feature>
<comment type="cofactor">
    <cofactor evidence="8">
        <name>[4Fe-4S] cluster</name>
        <dbReference type="ChEBI" id="CHEBI:49883"/>
    </cofactor>
    <text evidence="8">Binds 2 [4Fe-4S] clusters. One cluster is coordinated with 3 cysteines and an exchangeable S-adenosyl-L-methionine.</text>
</comment>
<dbReference type="EMBL" id="MNYI01000191">
    <property type="protein sequence ID" value="OIP37998.1"/>
    <property type="molecule type" value="Genomic_DNA"/>
</dbReference>
<dbReference type="SFLD" id="SFLDS00029">
    <property type="entry name" value="Radical_SAM"/>
    <property type="match status" value="1"/>
</dbReference>
<dbReference type="AlphaFoldDB" id="A0A1J5E3V5"/>
<dbReference type="SFLD" id="SFLDG01061">
    <property type="entry name" value="methylthiotransferase"/>
    <property type="match status" value="1"/>
</dbReference>
<dbReference type="Pfam" id="PF00919">
    <property type="entry name" value="UPF0004"/>
    <property type="match status" value="1"/>
</dbReference>
<keyword evidence="12" id="KW-0689">Ribosomal protein</keyword>
<name>A0A1J5E3V5_9BACT</name>
<comment type="function">
    <text evidence="8">Catalyzes the methylthiolation of an aspartic acid residue of ribosomal protein uS12.</text>
</comment>
<evidence type="ECO:0000313" key="13">
    <source>
        <dbReference type="Proteomes" id="UP000183085"/>
    </source>
</evidence>
<evidence type="ECO:0000256" key="2">
    <source>
        <dbReference type="ARBA" id="ARBA00022490"/>
    </source>
</evidence>
<dbReference type="PANTHER" id="PTHR43837:SF1">
    <property type="entry name" value="RIBOSOMAL PROTEIN US12 METHYLTHIOTRANSFERASE RIMO"/>
    <property type="match status" value="1"/>
</dbReference>
<dbReference type="HAMAP" id="MF_01865">
    <property type="entry name" value="MTTase_RimO"/>
    <property type="match status" value="1"/>
</dbReference>
<dbReference type="EC" id="2.8.4.4" evidence="8"/>
<dbReference type="GO" id="GO:0046872">
    <property type="term" value="F:metal ion binding"/>
    <property type="evidence" value="ECO:0007669"/>
    <property type="project" value="UniProtKB-KW"/>
</dbReference>
<dbReference type="CDD" id="cd01335">
    <property type="entry name" value="Radical_SAM"/>
    <property type="match status" value="1"/>
</dbReference>
<accession>A0A1J5E3V5</accession>
<feature type="domain" description="TRAM" evidence="9">
    <location>
        <begin position="364"/>
        <end position="429"/>
    </location>
</feature>
<dbReference type="GO" id="GO:0006400">
    <property type="term" value="P:tRNA modification"/>
    <property type="evidence" value="ECO:0007669"/>
    <property type="project" value="InterPro"/>
</dbReference>
<dbReference type="SMART" id="SM00729">
    <property type="entry name" value="Elp3"/>
    <property type="match status" value="1"/>
</dbReference>
<keyword evidence="4 8" id="KW-0949">S-adenosyl-L-methionine</keyword>
<evidence type="ECO:0000256" key="3">
    <source>
        <dbReference type="ARBA" id="ARBA00022679"/>
    </source>
</evidence>
<feature type="binding site" evidence="8">
    <location>
        <position position="148"/>
    </location>
    <ligand>
        <name>[4Fe-4S] cluster</name>
        <dbReference type="ChEBI" id="CHEBI:49883"/>
        <label>2</label>
        <note>4Fe-4S-S-AdoMet</note>
    </ligand>
</feature>
<dbReference type="GO" id="GO:0051539">
    <property type="term" value="F:4 iron, 4 sulfur cluster binding"/>
    <property type="evidence" value="ECO:0007669"/>
    <property type="project" value="UniProtKB-UniRule"/>
</dbReference>
<evidence type="ECO:0000256" key="1">
    <source>
        <dbReference type="ARBA" id="ARBA00022485"/>
    </source>
</evidence>
<dbReference type="Proteomes" id="UP000183085">
    <property type="component" value="Unassembled WGS sequence"/>
</dbReference>
<dbReference type="InterPro" id="IPR002792">
    <property type="entry name" value="TRAM_dom"/>
</dbReference>
<evidence type="ECO:0000256" key="6">
    <source>
        <dbReference type="ARBA" id="ARBA00023004"/>
    </source>
</evidence>
<dbReference type="InterPro" id="IPR005840">
    <property type="entry name" value="Ribosomal_uS12_MeSTrfase_RimO"/>
</dbReference>
<keyword evidence="3 8" id="KW-0808">Transferase</keyword>
<comment type="similarity">
    <text evidence="8">Belongs to the methylthiotransferase family. RimO subfamily.</text>
</comment>
<dbReference type="FunFam" id="3.80.30.20:FF:000001">
    <property type="entry name" value="tRNA-2-methylthio-N(6)-dimethylallyladenosine synthase 2"/>
    <property type="match status" value="1"/>
</dbReference>
<dbReference type="SUPFAM" id="SSF102114">
    <property type="entry name" value="Radical SAM enzymes"/>
    <property type="match status" value="1"/>
</dbReference>
<evidence type="ECO:0000259" key="9">
    <source>
        <dbReference type="PROSITE" id="PS50926"/>
    </source>
</evidence>
<reference evidence="12 13" key="1">
    <citation type="journal article" date="2016" name="Environ. Microbiol.">
        <title>Genomic resolution of a cold subsurface aquifer community provides metabolic insights for novel microbes adapted to high CO concentrations.</title>
        <authorList>
            <person name="Probst A.J."/>
            <person name="Castelle C.J."/>
            <person name="Singh A."/>
            <person name="Brown C.T."/>
            <person name="Anantharaman K."/>
            <person name="Sharon I."/>
            <person name="Hug L.A."/>
            <person name="Burstein D."/>
            <person name="Emerson J.B."/>
            <person name="Thomas B.C."/>
            <person name="Banfield J.F."/>
        </authorList>
    </citation>
    <scope>NUCLEOTIDE SEQUENCE [LARGE SCALE GENOMIC DNA]</scope>
    <source>
        <strain evidence="12">CG2_30_40_21</strain>
    </source>
</reference>
<feature type="binding site" evidence="8">
    <location>
        <position position="76"/>
    </location>
    <ligand>
        <name>[4Fe-4S] cluster</name>
        <dbReference type="ChEBI" id="CHEBI:49883"/>
        <label>1</label>
    </ligand>
</feature>
<dbReference type="InterPro" id="IPR006638">
    <property type="entry name" value="Elp3/MiaA/NifB-like_rSAM"/>
</dbReference>
<dbReference type="InterPro" id="IPR020612">
    <property type="entry name" value="Methylthiotransferase_CS"/>
</dbReference>
<dbReference type="Pfam" id="PF18693">
    <property type="entry name" value="TRAM_2"/>
    <property type="match status" value="1"/>
</dbReference>
<feature type="domain" description="MTTase N-terminal" evidence="10">
    <location>
        <begin position="2"/>
        <end position="113"/>
    </location>
</feature>
<dbReference type="PROSITE" id="PS51449">
    <property type="entry name" value="MTTASE_N"/>
    <property type="match status" value="1"/>
</dbReference>
<keyword evidence="12" id="KW-0687">Ribonucleoprotein</keyword>
<dbReference type="PROSITE" id="PS51918">
    <property type="entry name" value="RADICAL_SAM"/>
    <property type="match status" value="1"/>
</dbReference>
<proteinExistence type="inferred from homology"/>
<sequence>MSKVSAISLGCPKNLVDTEIMLGTLRDKGYEFTFNPDEAAVLIINTCAFLEKAREESISIIAENIGKYEKLIVAGCLVQLHGEKLLDEFPEIDHLIGVGKIEEIYQAIVDEKQVCLGERLHQRAYSRIISTLPHTAYVKIADGCNNCCSYCLIPTLRGKYQSRDMEGIIEEVDELVNAVGSREINLIAQDITLYGMDTHGRLSLPELLKRLTTISNNLWIRLMYTHPAHVTDELIEIMAKSPNICHYLDLPVQHISDPILQAMNRKCSSGQIKGLISRLRQAMPDIALRTSLIVGFPGEGEDEFEALLDFVRETRFEHLGVFPYSKESGTPAFNFSNHVDEKVKEERHHRIMELQKKVSFKKKKEKIGKILDVIIEGYLEQGMIGRSQYEAPEIDGVIYLEGNGIKIGEIVPVEIIAATEYDLVGRVHCS</sequence>
<feature type="binding site" evidence="8">
    <location>
        <position position="47"/>
    </location>
    <ligand>
        <name>[4Fe-4S] cluster</name>
        <dbReference type="ChEBI" id="CHEBI:49883"/>
        <label>1</label>
    </ligand>
</feature>
<organism evidence="12 13">
    <name type="scientific">Candidatus Desantisbacteria bacterium CG2_30_40_21</name>
    <dbReference type="NCBI Taxonomy" id="1817895"/>
    <lineage>
        <taxon>Bacteria</taxon>
        <taxon>Candidatus Desantisiibacteriota</taxon>
    </lineage>
</organism>
<keyword evidence="7 8" id="KW-0411">Iron-sulfur</keyword>
<dbReference type="InterPro" id="IPR023404">
    <property type="entry name" value="rSAM_horseshoe"/>
</dbReference>
<feature type="binding site" evidence="8">
    <location>
        <position position="144"/>
    </location>
    <ligand>
        <name>[4Fe-4S] cluster</name>
        <dbReference type="ChEBI" id="CHEBI:49883"/>
        <label>2</label>
        <note>4Fe-4S-S-AdoMet</note>
    </ligand>
</feature>
<dbReference type="NCBIfam" id="TIGR01125">
    <property type="entry name" value="30S ribosomal protein S12 methylthiotransferase RimO"/>
    <property type="match status" value="1"/>
</dbReference>
<dbReference type="PROSITE" id="PS01278">
    <property type="entry name" value="MTTASE_RADICAL"/>
    <property type="match status" value="1"/>
</dbReference>
<dbReference type="InterPro" id="IPR058240">
    <property type="entry name" value="rSAM_sf"/>
</dbReference>
<evidence type="ECO:0000256" key="8">
    <source>
        <dbReference type="HAMAP-Rule" id="MF_01865"/>
    </source>
</evidence>
<gene>
    <name evidence="8" type="primary">rimO</name>
    <name evidence="12" type="ORF">AUJ95_07370</name>
</gene>
<evidence type="ECO:0000256" key="5">
    <source>
        <dbReference type="ARBA" id="ARBA00022723"/>
    </source>
</evidence>
<dbReference type="InterPro" id="IPR005839">
    <property type="entry name" value="Methylthiotransferase"/>
</dbReference>
<comment type="catalytic activity">
    <reaction evidence="8">
        <text>L-aspartate(89)-[ribosomal protein uS12]-hydrogen + (sulfur carrier)-SH + AH2 + 2 S-adenosyl-L-methionine = 3-methylsulfanyl-L-aspartate(89)-[ribosomal protein uS12]-hydrogen + (sulfur carrier)-H + 5'-deoxyadenosine + L-methionine + A + S-adenosyl-L-homocysteine + 2 H(+)</text>
        <dbReference type="Rhea" id="RHEA:37087"/>
        <dbReference type="Rhea" id="RHEA-COMP:10460"/>
        <dbReference type="Rhea" id="RHEA-COMP:10461"/>
        <dbReference type="Rhea" id="RHEA-COMP:14737"/>
        <dbReference type="Rhea" id="RHEA-COMP:14739"/>
        <dbReference type="ChEBI" id="CHEBI:13193"/>
        <dbReference type="ChEBI" id="CHEBI:15378"/>
        <dbReference type="ChEBI" id="CHEBI:17319"/>
        <dbReference type="ChEBI" id="CHEBI:17499"/>
        <dbReference type="ChEBI" id="CHEBI:29917"/>
        <dbReference type="ChEBI" id="CHEBI:29961"/>
        <dbReference type="ChEBI" id="CHEBI:57844"/>
        <dbReference type="ChEBI" id="CHEBI:57856"/>
        <dbReference type="ChEBI" id="CHEBI:59789"/>
        <dbReference type="ChEBI" id="CHEBI:64428"/>
        <dbReference type="ChEBI" id="CHEBI:73599"/>
        <dbReference type="EC" id="2.8.4.4"/>
    </reaction>
</comment>
<feature type="binding site" evidence="8">
    <location>
        <position position="151"/>
    </location>
    <ligand>
        <name>[4Fe-4S] cluster</name>
        <dbReference type="ChEBI" id="CHEBI:49883"/>
        <label>2</label>
        <note>4Fe-4S-S-AdoMet</note>
    </ligand>
</feature>
<dbReference type="InterPro" id="IPR007197">
    <property type="entry name" value="rSAM"/>
</dbReference>
<evidence type="ECO:0000256" key="7">
    <source>
        <dbReference type="ARBA" id="ARBA00023014"/>
    </source>
</evidence>
<dbReference type="FunFam" id="2.40.50.140:FF:000210">
    <property type="entry name" value="Ribosomal protein S12 methylthiotransferase RimO"/>
    <property type="match status" value="1"/>
</dbReference>
<dbReference type="GO" id="GO:0035599">
    <property type="term" value="F:aspartic acid methylthiotransferase activity"/>
    <property type="evidence" value="ECO:0007669"/>
    <property type="project" value="TreeGrafter"/>
</dbReference>
<dbReference type="NCBIfam" id="TIGR00089">
    <property type="entry name" value="MiaB/RimO family radical SAM methylthiotransferase"/>
    <property type="match status" value="1"/>
</dbReference>
<dbReference type="STRING" id="1817895.AUJ95_07370"/>
<comment type="subcellular location">
    <subcellularLocation>
        <location evidence="8">Cytoplasm</location>
    </subcellularLocation>
</comment>